<feature type="region of interest" description="Disordered" evidence="3">
    <location>
        <begin position="1"/>
        <end position="53"/>
    </location>
</feature>
<evidence type="ECO:0000259" key="4">
    <source>
        <dbReference type="PROSITE" id="PS51388"/>
    </source>
</evidence>
<feature type="region of interest" description="Disordered" evidence="3">
    <location>
        <begin position="624"/>
        <end position="651"/>
    </location>
</feature>
<dbReference type="PANTHER" id="PTHR11566">
    <property type="entry name" value="DYNAMIN"/>
    <property type="match status" value="1"/>
</dbReference>
<dbReference type="RefSeq" id="XP_018186719.1">
    <property type="nucleotide sequence ID" value="XM_018329444.1"/>
</dbReference>
<dbReference type="SMART" id="SM00053">
    <property type="entry name" value="DYNc"/>
    <property type="match status" value="1"/>
</dbReference>
<dbReference type="PROSITE" id="PS51718">
    <property type="entry name" value="G_DYNAMIN_2"/>
    <property type="match status" value="1"/>
</dbReference>
<name>A0A165FMP8_XYLHT</name>
<dbReference type="GO" id="GO:0005886">
    <property type="term" value="C:plasma membrane"/>
    <property type="evidence" value="ECO:0007669"/>
    <property type="project" value="TreeGrafter"/>
</dbReference>
<evidence type="ECO:0000259" key="5">
    <source>
        <dbReference type="PROSITE" id="PS51718"/>
    </source>
</evidence>
<evidence type="ECO:0000313" key="7">
    <source>
        <dbReference type="Proteomes" id="UP000076632"/>
    </source>
</evidence>
<feature type="region of interest" description="Disordered" evidence="3">
    <location>
        <begin position="574"/>
        <end position="595"/>
    </location>
</feature>
<feature type="domain" description="GED" evidence="4">
    <location>
        <begin position="825"/>
        <end position="881"/>
    </location>
</feature>
<gene>
    <name evidence="6" type="ORF">L228DRAFT_167474</name>
</gene>
<dbReference type="EMBL" id="KV407461">
    <property type="protein sequence ID" value="KZF21164.1"/>
    <property type="molecule type" value="Genomic_DNA"/>
</dbReference>
<dbReference type="PANTHER" id="PTHR11566:SF131">
    <property type="entry name" value="GTPASE, PUTATIVE (AFU_ORTHOLOGUE AFUA_6G07630)-RELATED"/>
    <property type="match status" value="1"/>
</dbReference>
<feature type="region of interest" description="Disordered" evidence="3">
    <location>
        <begin position="71"/>
        <end position="95"/>
    </location>
</feature>
<dbReference type="GO" id="GO:0031623">
    <property type="term" value="P:receptor internalization"/>
    <property type="evidence" value="ECO:0007669"/>
    <property type="project" value="TreeGrafter"/>
</dbReference>
<dbReference type="STRING" id="1328760.A0A165FMP8"/>
<keyword evidence="2" id="KW-0342">GTP-binding</keyword>
<dbReference type="InterPro" id="IPR045063">
    <property type="entry name" value="Dynamin_N"/>
</dbReference>
<keyword evidence="7" id="KW-1185">Reference proteome</keyword>
<dbReference type="GO" id="GO:0005874">
    <property type="term" value="C:microtubule"/>
    <property type="evidence" value="ECO:0007669"/>
    <property type="project" value="TreeGrafter"/>
</dbReference>
<evidence type="ECO:0000313" key="6">
    <source>
        <dbReference type="EMBL" id="KZF21164.1"/>
    </source>
</evidence>
<evidence type="ECO:0000256" key="2">
    <source>
        <dbReference type="ARBA" id="ARBA00023134"/>
    </source>
</evidence>
<dbReference type="SUPFAM" id="SSF52540">
    <property type="entry name" value="P-loop containing nucleoside triphosphate hydrolases"/>
    <property type="match status" value="1"/>
</dbReference>
<dbReference type="InParanoid" id="A0A165FMP8"/>
<organism evidence="6 7">
    <name type="scientific">Xylona heveae (strain CBS 132557 / TC161)</name>
    <dbReference type="NCBI Taxonomy" id="1328760"/>
    <lineage>
        <taxon>Eukaryota</taxon>
        <taxon>Fungi</taxon>
        <taxon>Dikarya</taxon>
        <taxon>Ascomycota</taxon>
        <taxon>Pezizomycotina</taxon>
        <taxon>Xylonomycetes</taxon>
        <taxon>Xylonales</taxon>
        <taxon>Xylonaceae</taxon>
        <taxon>Xylona</taxon>
    </lineage>
</organism>
<feature type="compositionally biased region" description="Polar residues" evidence="3">
    <location>
        <begin position="574"/>
        <end position="583"/>
    </location>
</feature>
<dbReference type="GO" id="GO:0003924">
    <property type="term" value="F:GTPase activity"/>
    <property type="evidence" value="ECO:0007669"/>
    <property type="project" value="InterPro"/>
</dbReference>
<dbReference type="GO" id="GO:0005525">
    <property type="term" value="F:GTP binding"/>
    <property type="evidence" value="ECO:0007669"/>
    <property type="project" value="InterPro"/>
</dbReference>
<evidence type="ECO:0000256" key="3">
    <source>
        <dbReference type="SAM" id="MobiDB-lite"/>
    </source>
</evidence>
<dbReference type="InterPro" id="IPR000375">
    <property type="entry name" value="Dynamin_stalk"/>
</dbReference>
<dbReference type="GeneID" id="28894581"/>
<dbReference type="AlphaFoldDB" id="A0A165FMP8"/>
<dbReference type="GO" id="GO:0005737">
    <property type="term" value="C:cytoplasm"/>
    <property type="evidence" value="ECO:0007669"/>
    <property type="project" value="TreeGrafter"/>
</dbReference>
<dbReference type="InterPro" id="IPR020850">
    <property type="entry name" value="GED_dom"/>
</dbReference>
<dbReference type="Gene3D" id="3.40.50.300">
    <property type="entry name" value="P-loop containing nucleotide triphosphate hydrolases"/>
    <property type="match status" value="1"/>
</dbReference>
<sequence length="881" mass="98397">MSSRRQSGTPVIKAEGPSTANATDRKSHEMARYRHYQQPLAGESDSSLSESNDVDMVDGRLQSQYDEGYQTSQLGHSAASSRASHRPSRTPAGNIISITSRTHSPAVNQETIADEDIDRALSLDYQEHKYLVSSINALRQKGVEDLVVPLPKIVVVGDQSTGKSSLIEALSQIKVPRNVGCCTRCPLEINITEDTSDAARWTCKVSLRKTYMHDTFANNENDPFLVCRGSIAGTPQPSVNLGPWIPQDPAEDTLFATLYNKDDVEDVLHWAQLATLNPGTRPTKYMPGFNQHTPRTLQVKFSPNVVRLDISGPGLPNLSFFDLPGVINVTENAEEAYLVPLVRNLVKEYITPPNCINLLALPMTDDAANSSAAGIIKEVGAQDRTIGVLTKPDRVQLGESWEQWESMLSGERYQLGHGYYVTKQPNQDMLGRGISHSEARAQELEFFTSNEPWASDLSQYSQRFGTHRLSNDLSQLLIAQIVKSLPYINEQVNRKATTIEIELAELPEPPAENLPLVLTGKIYTLKNEIEKRIDGGYPYNLFKKNWHSTAEEFAKIIMNSTPKVLLDITDTPKSSMNKLQEQSKPPRGPVTPTKSNVRVDLTLSDAEDEPQLVSKTILPDRTDRKRQATPHAVPITPKKPKFNARPPPSKKFTVTQKASSLEDVREVIKAAQTAGIPNQVDPKAIEVLSQQSVAFWITPAQELVNIAGNMLKQLVLERFEDVLSEWKQTQLFVEASRIIHDYLDSMIGQELSAIQRTCHLEVSKPITFNAVWFDQLKRENLARLRTMRRAARVANFILEQEKQNRVVKERDVADEQLGIETFRKEIETMATVQAYYMIAASRFVDTVCQAIDGELFVSCKTSICQQLIDGLGIEKLDGKSI</sequence>
<protein>
    <recommendedName>
        <fullName evidence="8">P-loop containing nucleoside triphosphate hydrolase protein</fullName>
    </recommendedName>
</protein>
<reference evidence="6 7" key="1">
    <citation type="journal article" date="2016" name="Fungal Biol.">
        <title>The genome of Xylona heveae provides a window into fungal endophytism.</title>
        <authorList>
            <person name="Gazis R."/>
            <person name="Kuo A."/>
            <person name="Riley R."/>
            <person name="LaButti K."/>
            <person name="Lipzen A."/>
            <person name="Lin J."/>
            <person name="Amirebrahimi M."/>
            <person name="Hesse C.N."/>
            <person name="Spatafora J.W."/>
            <person name="Henrissat B."/>
            <person name="Hainaut M."/>
            <person name="Grigoriev I.V."/>
            <person name="Hibbett D.S."/>
        </authorList>
    </citation>
    <scope>NUCLEOTIDE SEQUENCE [LARGE SCALE GENOMIC DNA]</scope>
    <source>
        <strain evidence="6 7">TC161</strain>
    </source>
</reference>
<feature type="compositionally biased region" description="Basic and acidic residues" evidence="3">
    <location>
        <begin position="23"/>
        <end position="32"/>
    </location>
</feature>
<dbReference type="Proteomes" id="UP000076632">
    <property type="component" value="Unassembled WGS sequence"/>
</dbReference>
<evidence type="ECO:0000256" key="1">
    <source>
        <dbReference type="ARBA" id="ARBA00022741"/>
    </source>
</evidence>
<dbReference type="CDD" id="cd08771">
    <property type="entry name" value="DLP_1"/>
    <property type="match status" value="1"/>
</dbReference>
<dbReference type="OMA" id="IMCSMPM"/>
<feature type="domain" description="Dynamin-type G" evidence="5">
    <location>
        <begin position="147"/>
        <end position="486"/>
    </location>
</feature>
<dbReference type="InterPro" id="IPR030381">
    <property type="entry name" value="G_DYNAMIN_dom"/>
</dbReference>
<dbReference type="PROSITE" id="PS51388">
    <property type="entry name" value="GED"/>
    <property type="match status" value="1"/>
</dbReference>
<dbReference type="InterPro" id="IPR022812">
    <property type="entry name" value="Dynamin"/>
</dbReference>
<dbReference type="PRINTS" id="PR00195">
    <property type="entry name" value="DYNAMIN"/>
</dbReference>
<dbReference type="InterPro" id="IPR001401">
    <property type="entry name" value="Dynamin_GTPase"/>
</dbReference>
<keyword evidence="1" id="KW-0547">Nucleotide-binding</keyword>
<evidence type="ECO:0008006" key="8">
    <source>
        <dbReference type="Google" id="ProtNLM"/>
    </source>
</evidence>
<proteinExistence type="predicted"/>
<dbReference type="Pfam" id="PF00350">
    <property type="entry name" value="Dynamin_N"/>
    <property type="match status" value="1"/>
</dbReference>
<accession>A0A165FMP8</accession>
<dbReference type="Gene3D" id="1.20.120.1240">
    <property type="entry name" value="Dynamin, middle domain"/>
    <property type="match status" value="1"/>
</dbReference>
<dbReference type="GO" id="GO:0008017">
    <property type="term" value="F:microtubule binding"/>
    <property type="evidence" value="ECO:0007669"/>
    <property type="project" value="TreeGrafter"/>
</dbReference>
<dbReference type="OrthoDB" id="5061070at2759"/>
<dbReference type="InterPro" id="IPR027417">
    <property type="entry name" value="P-loop_NTPase"/>
</dbReference>
<dbReference type="Pfam" id="PF01031">
    <property type="entry name" value="Dynamin_M"/>
    <property type="match status" value="1"/>
</dbReference>